<dbReference type="InterPro" id="IPR013761">
    <property type="entry name" value="SAM/pointed_sf"/>
</dbReference>
<dbReference type="EMBL" id="CAJVRC010000866">
    <property type="protein sequence ID" value="CAG8900033.1"/>
    <property type="molecule type" value="Genomic_DNA"/>
</dbReference>
<dbReference type="PANTHER" id="PTHR45797:SF1">
    <property type="entry name" value="HELICASE ARIP4"/>
    <property type="match status" value="1"/>
</dbReference>
<dbReference type="InterPro" id="IPR038718">
    <property type="entry name" value="SNF2-like_sf"/>
</dbReference>
<protein>
    <recommendedName>
        <fullName evidence="10">DUF7607 domain-containing protein</fullName>
    </recommendedName>
</protein>
<dbReference type="SUPFAM" id="SSF47769">
    <property type="entry name" value="SAM/Pointed domain"/>
    <property type="match status" value="1"/>
</dbReference>
<dbReference type="Gene3D" id="3.40.50.10810">
    <property type="entry name" value="Tandem AAA-ATPase domain"/>
    <property type="match status" value="1"/>
</dbReference>
<comment type="similarity">
    <text evidence="2">Belongs to the SNF2/RAD54 helicase family.</text>
</comment>
<evidence type="ECO:0000256" key="8">
    <source>
        <dbReference type="SAM" id="Coils"/>
    </source>
</evidence>
<name>A0A9W4P7H2_9EURO</name>
<dbReference type="Proteomes" id="UP001154252">
    <property type="component" value="Unassembled WGS sequence"/>
</dbReference>
<feature type="compositionally biased region" description="Acidic residues" evidence="9">
    <location>
        <begin position="392"/>
        <end position="403"/>
    </location>
</feature>
<keyword evidence="4" id="KW-0347">Helicase</keyword>
<evidence type="ECO:0000256" key="9">
    <source>
        <dbReference type="SAM" id="MobiDB-lite"/>
    </source>
</evidence>
<keyword evidence="3" id="KW-0547">Nucleotide-binding</keyword>
<dbReference type="GO" id="GO:0005524">
    <property type="term" value="F:ATP binding"/>
    <property type="evidence" value="ECO:0007669"/>
    <property type="project" value="UniProtKB-KW"/>
</dbReference>
<feature type="compositionally biased region" description="Low complexity" evidence="9">
    <location>
        <begin position="212"/>
        <end position="221"/>
    </location>
</feature>
<proteinExistence type="inferred from homology"/>
<comment type="subcellular location">
    <subcellularLocation>
        <location evidence="1">Nucleus</location>
    </subcellularLocation>
</comment>
<feature type="compositionally biased region" description="Basic and acidic residues" evidence="9">
    <location>
        <begin position="439"/>
        <end position="458"/>
    </location>
</feature>
<organism evidence="11 12">
    <name type="scientific">Penicillium egyptiacum</name>
    <dbReference type="NCBI Taxonomy" id="1303716"/>
    <lineage>
        <taxon>Eukaryota</taxon>
        <taxon>Fungi</taxon>
        <taxon>Dikarya</taxon>
        <taxon>Ascomycota</taxon>
        <taxon>Pezizomycotina</taxon>
        <taxon>Eurotiomycetes</taxon>
        <taxon>Eurotiomycetidae</taxon>
        <taxon>Eurotiales</taxon>
        <taxon>Aspergillaceae</taxon>
        <taxon>Penicillium</taxon>
    </lineage>
</organism>
<evidence type="ECO:0000256" key="3">
    <source>
        <dbReference type="ARBA" id="ARBA00022741"/>
    </source>
</evidence>
<feature type="compositionally biased region" description="Basic and acidic residues" evidence="9">
    <location>
        <begin position="491"/>
        <end position="503"/>
    </location>
</feature>
<keyword evidence="7" id="KW-0539">Nucleus</keyword>
<keyword evidence="5" id="KW-0067">ATP-binding</keyword>
<evidence type="ECO:0000259" key="10">
    <source>
        <dbReference type="Pfam" id="PF24580"/>
    </source>
</evidence>
<dbReference type="PANTHER" id="PTHR45797">
    <property type="entry name" value="RAD54-LIKE"/>
    <property type="match status" value="1"/>
</dbReference>
<dbReference type="GO" id="GO:0005634">
    <property type="term" value="C:nucleus"/>
    <property type="evidence" value="ECO:0007669"/>
    <property type="project" value="UniProtKB-SubCell"/>
</dbReference>
<dbReference type="InterPro" id="IPR056026">
    <property type="entry name" value="DUF7607"/>
</dbReference>
<feature type="region of interest" description="Disordered" evidence="9">
    <location>
        <begin position="681"/>
        <end position="703"/>
    </location>
</feature>
<feature type="region of interest" description="Disordered" evidence="9">
    <location>
        <begin position="212"/>
        <end position="249"/>
    </location>
</feature>
<evidence type="ECO:0000256" key="7">
    <source>
        <dbReference type="ARBA" id="ARBA00023242"/>
    </source>
</evidence>
<comment type="caution">
    <text evidence="11">The sequence shown here is derived from an EMBL/GenBank/DDBJ whole genome shotgun (WGS) entry which is preliminary data.</text>
</comment>
<feature type="region of interest" description="Disordered" evidence="9">
    <location>
        <begin position="352"/>
        <end position="537"/>
    </location>
</feature>
<dbReference type="Pfam" id="PF24580">
    <property type="entry name" value="DUF7607"/>
    <property type="match status" value="1"/>
</dbReference>
<feature type="domain" description="DUF7607" evidence="10">
    <location>
        <begin position="250"/>
        <end position="355"/>
    </location>
</feature>
<dbReference type="GO" id="GO:0003677">
    <property type="term" value="F:DNA binding"/>
    <property type="evidence" value="ECO:0007669"/>
    <property type="project" value="UniProtKB-KW"/>
</dbReference>
<evidence type="ECO:0000256" key="4">
    <source>
        <dbReference type="ARBA" id="ARBA00022806"/>
    </source>
</evidence>
<dbReference type="AlphaFoldDB" id="A0A9W4P7H2"/>
<keyword evidence="8" id="KW-0175">Coiled coil</keyword>
<dbReference type="SUPFAM" id="SSF52540">
    <property type="entry name" value="P-loop containing nucleoside triphosphate hydrolases"/>
    <property type="match status" value="1"/>
</dbReference>
<feature type="compositionally biased region" description="Pro residues" evidence="9">
    <location>
        <begin position="353"/>
        <end position="364"/>
    </location>
</feature>
<dbReference type="InterPro" id="IPR027417">
    <property type="entry name" value="P-loop_NTPase"/>
</dbReference>
<reference evidence="11" key="1">
    <citation type="submission" date="2021-07" db="EMBL/GenBank/DDBJ databases">
        <authorList>
            <person name="Branca A.L. A."/>
        </authorList>
    </citation>
    <scope>NUCLEOTIDE SEQUENCE</scope>
</reference>
<evidence type="ECO:0000256" key="5">
    <source>
        <dbReference type="ARBA" id="ARBA00022840"/>
    </source>
</evidence>
<keyword evidence="4" id="KW-0378">Hydrolase</keyword>
<dbReference type="GO" id="GO:0004386">
    <property type="term" value="F:helicase activity"/>
    <property type="evidence" value="ECO:0007669"/>
    <property type="project" value="UniProtKB-KW"/>
</dbReference>
<feature type="region of interest" description="Disordered" evidence="9">
    <location>
        <begin position="129"/>
        <end position="155"/>
    </location>
</feature>
<feature type="compositionally biased region" description="Acidic residues" evidence="9">
    <location>
        <begin position="415"/>
        <end position="426"/>
    </location>
</feature>
<gene>
    <name evidence="11" type="ORF">PEGY_LOCUS6018</name>
</gene>
<dbReference type="GO" id="GO:0016887">
    <property type="term" value="F:ATP hydrolysis activity"/>
    <property type="evidence" value="ECO:0007669"/>
    <property type="project" value="InterPro"/>
</dbReference>
<dbReference type="InterPro" id="IPR044574">
    <property type="entry name" value="ARIP4-like"/>
</dbReference>
<evidence type="ECO:0000256" key="1">
    <source>
        <dbReference type="ARBA" id="ARBA00004123"/>
    </source>
</evidence>
<dbReference type="Gene3D" id="1.10.150.50">
    <property type="entry name" value="Transcription Factor, Ets-1"/>
    <property type="match status" value="1"/>
</dbReference>
<feature type="coiled-coil region" evidence="8">
    <location>
        <begin position="293"/>
        <end position="320"/>
    </location>
</feature>
<dbReference type="OrthoDB" id="2020972at2759"/>
<sequence>MSSTKDPHDWTVNEVVTFLCHDKPGDWSYNLACPDLVALETSLRENSISGLSFLEITDEYVKDLGVRVIAQRQYLLKASKWLQRRSPKFQLEQQQPPHKAIFNGQQLSPERLDVRVNTNSLLNDQIDLTVSPDGSVSPPAVLDGPSLPQTGEKRPRRMETTIIARPPAPSFQGTLPPNEPRASNSAFGNDAFFDHLVNTYPPNDAEVLSLLGESSSGTGYDTETREEMEEDEAQSRADTPPDASGNLEEAELNEIVDEYINERKTQFMGIRLPKELPKGFYIWTKGQKFPSMKSQISTQLAHLEKRCQSLRKALAEAQHSSRSSLLQACACLDPTVVDICLYQWKLSVLEQTSPPPKVARPPRTPQLEKPTVNSDGEETLSSDSDSVYGAGEETEYEPPEQSEDGIHLAFSSDLSESEEDEAIQDQEEPRPCSAYQDGPFRDSSSDEDLSHLFFKEENYEPPAAKRRRLEENSVDQDSPVSPLMPATIMPFDRDVALPSKESEGEGEGQIEANTSPVKPRRLKTHESVESASENGSETDEAVCAFDDVYSMTLAAIEGSGNRLHLVAKALTGLPNNRLNQLFVFLVKYMPCVYREHARDALIHMSDDSSVMEGWDPEESHSTMLMTALFVSWVNVIHVPAGAFTAKEVKTALVVVRDEEEDHFAPFLKCLNDLLRGHRKWSTLPPRVHPHEKKPPQQRSRKRKVAPIALNRAQKEGQQRQANQYEAERALRSRVDYEDIPAQPVSFRDPVIQLDPYIGRLIQPHQLRGIQFMFREIVENKRPEGCLLAHTMGLGKTMQGITSSYYFHCRGLARSGYSSPNP</sequence>
<accession>A0A9W4P7H2</accession>
<evidence type="ECO:0000313" key="12">
    <source>
        <dbReference type="Proteomes" id="UP001154252"/>
    </source>
</evidence>
<evidence type="ECO:0000256" key="2">
    <source>
        <dbReference type="ARBA" id="ARBA00007025"/>
    </source>
</evidence>
<keyword evidence="6" id="KW-0238">DNA-binding</keyword>
<keyword evidence="12" id="KW-1185">Reference proteome</keyword>
<evidence type="ECO:0000256" key="6">
    <source>
        <dbReference type="ARBA" id="ARBA00023125"/>
    </source>
</evidence>
<evidence type="ECO:0000313" key="11">
    <source>
        <dbReference type="EMBL" id="CAG8900033.1"/>
    </source>
</evidence>